<keyword evidence="9" id="KW-0472">Membrane</keyword>
<feature type="domain" description="Leucine-rich repeat-containing N-terminal plant-type" evidence="16">
    <location>
        <begin position="78"/>
        <end position="111"/>
    </location>
</feature>
<dbReference type="AlphaFoldDB" id="A0A6I9R7Q9"/>
<dbReference type="Pfam" id="PF13855">
    <property type="entry name" value="LRR_8"/>
    <property type="match status" value="1"/>
</dbReference>
<dbReference type="SMART" id="SM00369">
    <property type="entry name" value="LRR_TYP"/>
    <property type="match status" value="3"/>
</dbReference>
<feature type="region of interest" description="Disordered" evidence="14">
    <location>
        <begin position="403"/>
        <end position="450"/>
    </location>
</feature>
<organism evidence="17 18">
    <name type="scientific">Elaeis guineensis var. tenera</name>
    <name type="common">Oil palm</name>
    <dbReference type="NCBI Taxonomy" id="51953"/>
    <lineage>
        <taxon>Eukaryota</taxon>
        <taxon>Viridiplantae</taxon>
        <taxon>Streptophyta</taxon>
        <taxon>Embryophyta</taxon>
        <taxon>Tracheophyta</taxon>
        <taxon>Spermatophyta</taxon>
        <taxon>Magnoliopsida</taxon>
        <taxon>Liliopsida</taxon>
        <taxon>Arecaceae</taxon>
        <taxon>Arecoideae</taxon>
        <taxon>Cocoseae</taxon>
        <taxon>Elaeidinae</taxon>
        <taxon>Elaeis</taxon>
    </lineage>
</organism>
<dbReference type="PANTHER" id="PTHR32093:SF124">
    <property type="entry name" value="POLLEN-SPECIFIC LEUCINE-RICH REPEAT EXTENSIN-LIKE PROTEIN 1"/>
    <property type="match status" value="1"/>
</dbReference>
<evidence type="ECO:0000256" key="1">
    <source>
        <dbReference type="ARBA" id="ARBA00004191"/>
    </source>
</evidence>
<keyword evidence="5" id="KW-0812">Transmembrane</keyword>
<dbReference type="GeneID" id="105045301"/>
<dbReference type="PANTHER" id="PTHR32093">
    <property type="entry name" value="LEUCINE-RICH REPEAT EXTENSIN-LIKE PROTEIN 3-RELATED"/>
    <property type="match status" value="1"/>
</dbReference>
<feature type="compositionally biased region" description="Pro residues" evidence="14">
    <location>
        <begin position="405"/>
        <end position="450"/>
    </location>
</feature>
<dbReference type="Pfam" id="PF00560">
    <property type="entry name" value="LRR_1"/>
    <property type="match status" value="3"/>
</dbReference>
<dbReference type="FunFam" id="3.80.10.10:FF:000224">
    <property type="entry name" value="Leucine-rich repeat extensin-like protein 1"/>
    <property type="match status" value="1"/>
</dbReference>
<keyword evidence="4" id="KW-0433">Leucine-rich repeat</keyword>
<dbReference type="SUPFAM" id="SSF52058">
    <property type="entry name" value="L domain-like"/>
    <property type="match status" value="1"/>
</dbReference>
<dbReference type="InterPro" id="IPR013210">
    <property type="entry name" value="LRR_N_plant-typ"/>
</dbReference>
<keyword evidence="6 15" id="KW-0732">Signal</keyword>
<reference evidence="18" key="1">
    <citation type="submission" date="2025-08" db="UniProtKB">
        <authorList>
            <consortium name="RefSeq"/>
        </authorList>
    </citation>
    <scope>IDENTIFICATION</scope>
</reference>
<dbReference type="GO" id="GO:0071555">
    <property type="term" value="P:cell wall organization"/>
    <property type="evidence" value="ECO:0007669"/>
    <property type="project" value="UniProtKB-KW"/>
</dbReference>
<proteinExistence type="predicted"/>
<feature type="compositionally biased region" description="Pro residues" evidence="14">
    <location>
        <begin position="464"/>
        <end position="474"/>
    </location>
</feature>
<evidence type="ECO:0000256" key="12">
    <source>
        <dbReference type="ARBA" id="ARBA00023316"/>
    </source>
</evidence>
<evidence type="ECO:0000313" key="18">
    <source>
        <dbReference type="RefSeq" id="XP_010921838.1"/>
    </source>
</evidence>
<evidence type="ECO:0000256" key="11">
    <source>
        <dbReference type="ARBA" id="ARBA00023278"/>
    </source>
</evidence>
<dbReference type="InterPro" id="IPR051582">
    <property type="entry name" value="LRR_extensin-like_regulator"/>
</dbReference>
<dbReference type="InterPro" id="IPR032675">
    <property type="entry name" value="LRR_dom_sf"/>
</dbReference>
<dbReference type="KEGG" id="egu:105045301"/>
<evidence type="ECO:0000256" key="9">
    <source>
        <dbReference type="ARBA" id="ARBA00023136"/>
    </source>
</evidence>
<evidence type="ECO:0000259" key="16">
    <source>
        <dbReference type="Pfam" id="PF08263"/>
    </source>
</evidence>
<evidence type="ECO:0000256" key="5">
    <source>
        <dbReference type="ARBA" id="ARBA00022692"/>
    </source>
</evidence>
<sequence>MALPRPDMEAFGCSTLLPLLFLLLSPPLLALSDAQAASIARRQLLTFHGNSFDFLNDFEFDISINVDIRNPRLKLAYNALQAWKKAIFSDPTNFTSNWVGHDVCAYNGIFCAPSLDDPSIQVVAGVDFNGADLAGFIPIEIGLLNDTAFLHVNSNRFCGVLPSSLSSLTLLHELDVSNNRLVGPFPSVVLDLSALKYLDLRFNNFEGPLPPKLFDKDLDALFLNDNRFASNIPENLGNSTVSVLVLANNKFEGSIPKTIGRMKSTLNEIILSNNGFTGCLPDEIGSLSELTVLDASFNSFSGVLPETLASLRKLESLNIAHNMLTGIVPGSVCGIKSLGNFKLSDNYFKGAASECTSRSDLVFDDKGNCFLERGQQKSRKACAPVQDQPIICHHADGTKCDIDMTPPPVYSPPPPRLYSRPTPLPSPIFSPPPPVHSPPPPNAVVSPPDPYNILPPVRGFNYASPPPPQYPGYN</sequence>
<evidence type="ECO:0000256" key="7">
    <source>
        <dbReference type="ARBA" id="ARBA00022737"/>
    </source>
</evidence>
<protein>
    <recommendedName>
        <fullName evidence="13">Cell wall hydroxyproline-rich glycoprotein</fullName>
    </recommendedName>
</protein>
<keyword evidence="7" id="KW-0677">Repeat</keyword>
<feature type="signal peptide" evidence="15">
    <location>
        <begin position="1"/>
        <end position="30"/>
    </location>
</feature>
<name>A0A6I9R7Q9_ELAGV</name>
<dbReference type="InterPro" id="IPR001611">
    <property type="entry name" value="Leu-rich_rpt"/>
</dbReference>
<dbReference type="FunFam" id="3.80.10.10:FF:000041">
    <property type="entry name" value="LRR receptor-like serine/threonine-protein kinase ERECTA"/>
    <property type="match status" value="1"/>
</dbReference>
<keyword evidence="2" id="KW-0134">Cell wall</keyword>
<evidence type="ECO:0000256" key="2">
    <source>
        <dbReference type="ARBA" id="ARBA00022512"/>
    </source>
</evidence>
<feature type="region of interest" description="Disordered" evidence="14">
    <location>
        <begin position="455"/>
        <end position="474"/>
    </location>
</feature>
<gene>
    <name evidence="18" type="primary">LOC105045301</name>
</gene>
<dbReference type="InterPro" id="IPR003591">
    <property type="entry name" value="Leu-rich_rpt_typical-subtyp"/>
</dbReference>
<feature type="chain" id="PRO_5026771864" description="Cell wall hydroxyproline-rich glycoprotein" evidence="15">
    <location>
        <begin position="31"/>
        <end position="474"/>
    </location>
</feature>
<dbReference type="Pfam" id="PF08263">
    <property type="entry name" value="LRRNT_2"/>
    <property type="match status" value="1"/>
</dbReference>
<keyword evidence="17" id="KW-1185">Reference proteome</keyword>
<keyword evidence="3" id="KW-0964">Secreted</keyword>
<evidence type="ECO:0000313" key="17">
    <source>
        <dbReference type="Proteomes" id="UP000504607"/>
    </source>
</evidence>
<evidence type="ECO:0000256" key="6">
    <source>
        <dbReference type="ARBA" id="ARBA00022729"/>
    </source>
</evidence>
<keyword evidence="10" id="KW-0325">Glycoprotein</keyword>
<keyword evidence="12" id="KW-0961">Cell wall biogenesis/degradation</keyword>
<dbReference type="InParanoid" id="A0A6I9R7Q9"/>
<evidence type="ECO:0000256" key="4">
    <source>
        <dbReference type="ARBA" id="ARBA00022614"/>
    </source>
</evidence>
<evidence type="ECO:0000256" key="8">
    <source>
        <dbReference type="ARBA" id="ARBA00022989"/>
    </source>
</evidence>
<comment type="subcellular location">
    <subcellularLocation>
        <location evidence="1">Secreted</location>
        <location evidence="1">Cell wall</location>
    </subcellularLocation>
</comment>
<dbReference type="RefSeq" id="XP_010921838.1">
    <property type="nucleotide sequence ID" value="XM_010923536.3"/>
</dbReference>
<dbReference type="OrthoDB" id="676979at2759"/>
<dbReference type="Proteomes" id="UP000504607">
    <property type="component" value="Chromosome 5"/>
</dbReference>
<evidence type="ECO:0000256" key="14">
    <source>
        <dbReference type="SAM" id="MobiDB-lite"/>
    </source>
</evidence>
<accession>A0A6I9R7Q9</accession>
<evidence type="ECO:0000256" key="13">
    <source>
        <dbReference type="ARBA" id="ARBA00041871"/>
    </source>
</evidence>
<evidence type="ECO:0000256" key="3">
    <source>
        <dbReference type="ARBA" id="ARBA00022525"/>
    </source>
</evidence>
<evidence type="ECO:0000256" key="15">
    <source>
        <dbReference type="SAM" id="SignalP"/>
    </source>
</evidence>
<dbReference type="Gene3D" id="3.80.10.10">
    <property type="entry name" value="Ribonuclease Inhibitor"/>
    <property type="match status" value="2"/>
</dbReference>
<evidence type="ECO:0000256" key="10">
    <source>
        <dbReference type="ARBA" id="ARBA00023180"/>
    </source>
</evidence>
<keyword evidence="11" id="KW-0379">Hydroxylation</keyword>
<keyword evidence="8" id="KW-1133">Transmembrane helix</keyword>